<name>A0A7Y6TX20_9BURK</name>
<gene>
    <name evidence="1" type="ORF">HQN59_13300</name>
</gene>
<organism evidence="1 2">
    <name type="scientific">Piscinibacter koreensis</name>
    <dbReference type="NCBI Taxonomy" id="2742824"/>
    <lineage>
        <taxon>Bacteria</taxon>
        <taxon>Pseudomonadati</taxon>
        <taxon>Pseudomonadota</taxon>
        <taxon>Betaproteobacteria</taxon>
        <taxon>Burkholderiales</taxon>
        <taxon>Sphaerotilaceae</taxon>
        <taxon>Piscinibacter</taxon>
    </lineage>
</organism>
<evidence type="ECO:0000313" key="2">
    <source>
        <dbReference type="Proteomes" id="UP000529637"/>
    </source>
</evidence>
<comment type="caution">
    <text evidence="1">The sequence shown here is derived from an EMBL/GenBank/DDBJ whole genome shotgun (WGS) entry which is preliminary data.</text>
</comment>
<dbReference type="RefSeq" id="WP_176069602.1">
    <property type="nucleotide sequence ID" value="NZ_JABWMJ010000006.1"/>
</dbReference>
<dbReference type="AlphaFoldDB" id="A0A7Y6TX20"/>
<keyword evidence="2" id="KW-1185">Reference proteome</keyword>
<proteinExistence type="predicted"/>
<dbReference type="Proteomes" id="UP000529637">
    <property type="component" value="Unassembled WGS sequence"/>
</dbReference>
<reference evidence="1 2" key="1">
    <citation type="submission" date="2020-06" db="EMBL/GenBank/DDBJ databases">
        <title>Schlegella sp. ID0723 isolated from air conditioner.</title>
        <authorList>
            <person name="Kim D.Y."/>
            <person name="Kim D.-U."/>
        </authorList>
    </citation>
    <scope>NUCLEOTIDE SEQUENCE [LARGE SCALE GENOMIC DNA]</scope>
    <source>
        <strain evidence="1 2">ID0723</strain>
    </source>
</reference>
<dbReference type="EMBL" id="JABWMJ010000006">
    <property type="protein sequence ID" value="NUZ06739.1"/>
    <property type="molecule type" value="Genomic_DNA"/>
</dbReference>
<evidence type="ECO:0000313" key="1">
    <source>
        <dbReference type="EMBL" id="NUZ06739.1"/>
    </source>
</evidence>
<sequence length="548" mass="58471">MTVDARILLGLQPMKLDSPVNALAQIAQLQAARQQAEAGALELQTKRQALTDDATARRVYSESTDDASLISGLNKAGLGKQAMTVREKLAELAEKQTQAQRHQMEASKLALGSKRDLLTMVQNPQQMAQWMQAGYADPLTKPLFEQMGPLDRSLENIPTEPAAFQTFLQKNAMGFDAFIKDQTSRENNAATNASRERAAATMAAGANMRANQRAQVEYGINALDPTTAPMIPASPLMAQPRGLPAAPRQVPASVATPAAPALPIGGRSVPPSVQAGRDSERLRILQEELAKEQDPASRQAIQAEISRLSPGPSAALTGASPLAGIVEAIGTGKVPAETALSGLKPGAKAQVLAELQQRFPNYDPAKVKAAGTAAKPLPTAIAKQQNEELQAVGTFAGLNADLAALGQQLESGKLKLGPVSNLANEARNLVGMSTEESRNLASFKAKLENLRNGVLLLNKGVQTEGDAKRAMNEILANPNDTRLVAQRLREIQALNERAVELRKNQVNQLRAEFGHPPMDFGKFQTQPASVGLGKRDIHAEAEAILRGK</sequence>
<accession>A0A7Y6TX20</accession>
<protein>
    <submittedName>
        <fullName evidence="1">Uncharacterized protein</fullName>
    </submittedName>
</protein>